<proteinExistence type="predicted"/>
<name>A0AAE0BHI2_9CHLO</name>
<comment type="caution">
    <text evidence="2">The sequence shown here is derived from an EMBL/GenBank/DDBJ whole genome shotgun (WGS) entry which is preliminary data.</text>
</comment>
<keyword evidence="3" id="KW-1185">Reference proteome</keyword>
<evidence type="ECO:0000313" key="2">
    <source>
        <dbReference type="EMBL" id="KAK3236582.1"/>
    </source>
</evidence>
<dbReference type="Proteomes" id="UP001190700">
    <property type="component" value="Unassembled WGS sequence"/>
</dbReference>
<feature type="region of interest" description="Disordered" evidence="1">
    <location>
        <begin position="58"/>
        <end position="112"/>
    </location>
</feature>
<protein>
    <submittedName>
        <fullName evidence="2">Uncharacterized protein</fullName>
    </submittedName>
</protein>
<gene>
    <name evidence="2" type="ORF">CYMTET_53286</name>
</gene>
<accession>A0AAE0BHI2</accession>
<feature type="compositionally biased region" description="Low complexity" evidence="1">
    <location>
        <begin position="58"/>
        <end position="67"/>
    </location>
</feature>
<feature type="compositionally biased region" description="Acidic residues" evidence="1">
    <location>
        <begin position="27"/>
        <end position="36"/>
    </location>
</feature>
<organism evidence="2 3">
    <name type="scientific">Cymbomonas tetramitiformis</name>
    <dbReference type="NCBI Taxonomy" id="36881"/>
    <lineage>
        <taxon>Eukaryota</taxon>
        <taxon>Viridiplantae</taxon>
        <taxon>Chlorophyta</taxon>
        <taxon>Pyramimonadophyceae</taxon>
        <taxon>Pyramimonadales</taxon>
        <taxon>Pyramimonadaceae</taxon>
        <taxon>Cymbomonas</taxon>
    </lineage>
</organism>
<evidence type="ECO:0000256" key="1">
    <source>
        <dbReference type="SAM" id="MobiDB-lite"/>
    </source>
</evidence>
<feature type="region of interest" description="Disordered" evidence="1">
    <location>
        <begin position="1"/>
        <end position="36"/>
    </location>
</feature>
<dbReference type="AlphaFoldDB" id="A0AAE0BHI2"/>
<dbReference type="EMBL" id="LGRX02034963">
    <property type="protein sequence ID" value="KAK3236582.1"/>
    <property type="molecule type" value="Genomic_DNA"/>
</dbReference>
<evidence type="ECO:0000313" key="3">
    <source>
        <dbReference type="Proteomes" id="UP001190700"/>
    </source>
</evidence>
<sequence>MDSDSDDSQKFYELKGGQCQAGFAHEDADDDDDDETCFLSATSLPKKDLKRPAAQAALSPVAAVSPAKKAKPALNDWDGLDVGSSSPRGKSGRNAARPRTQPSASYTASRDALRRNQEMLAKLQKPADLNISDEEEDIVEIVEEAAAGPVDNGKPISLNLRLSEKLQTQLCISTVLHLY</sequence>
<reference evidence="2 3" key="1">
    <citation type="journal article" date="2015" name="Genome Biol. Evol.">
        <title>Comparative Genomics of a Bacterivorous Green Alga Reveals Evolutionary Causalities and Consequences of Phago-Mixotrophic Mode of Nutrition.</title>
        <authorList>
            <person name="Burns J.A."/>
            <person name="Paasch A."/>
            <person name="Narechania A."/>
            <person name="Kim E."/>
        </authorList>
    </citation>
    <scope>NUCLEOTIDE SEQUENCE [LARGE SCALE GENOMIC DNA]</scope>
    <source>
        <strain evidence="2 3">PLY_AMNH</strain>
    </source>
</reference>